<dbReference type="EMBL" id="NHYE01000111">
    <property type="protein sequence ID" value="PPR07505.1"/>
    <property type="molecule type" value="Genomic_DNA"/>
</dbReference>
<keyword evidence="4" id="KW-1185">Reference proteome</keyword>
<dbReference type="AlphaFoldDB" id="A0A409YWT7"/>
<proteinExistence type="predicted"/>
<dbReference type="InParanoid" id="A0A409YWT7"/>
<protein>
    <submittedName>
        <fullName evidence="3">Uncharacterized protein</fullName>
    </submittedName>
</protein>
<keyword evidence="1" id="KW-0175">Coiled coil</keyword>
<accession>A0A409YWT7</accession>
<organism evidence="3 4">
    <name type="scientific">Gymnopilus dilepis</name>
    <dbReference type="NCBI Taxonomy" id="231916"/>
    <lineage>
        <taxon>Eukaryota</taxon>
        <taxon>Fungi</taxon>
        <taxon>Dikarya</taxon>
        <taxon>Basidiomycota</taxon>
        <taxon>Agaricomycotina</taxon>
        <taxon>Agaricomycetes</taxon>
        <taxon>Agaricomycetidae</taxon>
        <taxon>Agaricales</taxon>
        <taxon>Agaricineae</taxon>
        <taxon>Hymenogastraceae</taxon>
        <taxon>Gymnopilus</taxon>
    </lineage>
</organism>
<evidence type="ECO:0000313" key="3">
    <source>
        <dbReference type="EMBL" id="PPR07505.1"/>
    </source>
</evidence>
<reference evidence="3 4" key="1">
    <citation type="journal article" date="2018" name="Evol. Lett.">
        <title>Horizontal gene cluster transfer increased hallucinogenic mushroom diversity.</title>
        <authorList>
            <person name="Reynolds H.T."/>
            <person name="Vijayakumar V."/>
            <person name="Gluck-Thaler E."/>
            <person name="Korotkin H.B."/>
            <person name="Matheny P.B."/>
            <person name="Slot J.C."/>
        </authorList>
    </citation>
    <scope>NUCLEOTIDE SEQUENCE [LARGE SCALE GENOMIC DNA]</scope>
    <source>
        <strain evidence="3 4">SRW20</strain>
    </source>
</reference>
<sequence length="126" mass="15242">MAFERRRLENEYRRGQGLGERQDHEIQTKKWAHEAQMERGRRAHEAEMTKLMQHEADMEMRRQRKIVNELLMKTEREQKARDLEVKRQLKRFEARLELLRKRVANLAHLVRGSDSESDDDSMTLDL</sequence>
<comment type="caution">
    <text evidence="3">The sequence shown here is derived from an EMBL/GenBank/DDBJ whole genome shotgun (WGS) entry which is preliminary data.</text>
</comment>
<evidence type="ECO:0000313" key="4">
    <source>
        <dbReference type="Proteomes" id="UP000284706"/>
    </source>
</evidence>
<name>A0A409YWT7_9AGAR</name>
<evidence type="ECO:0000256" key="1">
    <source>
        <dbReference type="SAM" id="Coils"/>
    </source>
</evidence>
<evidence type="ECO:0000256" key="2">
    <source>
        <dbReference type="SAM" id="MobiDB-lite"/>
    </source>
</evidence>
<dbReference type="Proteomes" id="UP000284706">
    <property type="component" value="Unassembled WGS sequence"/>
</dbReference>
<gene>
    <name evidence="3" type="ORF">CVT26_013474</name>
</gene>
<feature type="region of interest" description="Disordered" evidence="2">
    <location>
        <begin position="14"/>
        <end position="43"/>
    </location>
</feature>
<feature type="coiled-coil region" evidence="1">
    <location>
        <begin position="82"/>
        <end position="109"/>
    </location>
</feature>